<keyword evidence="1" id="KW-1133">Transmembrane helix</keyword>
<sequence>MLHKGTLLKSVGFTLVSLMLLIPNAFASQDEPDKDKPNKNAFIQVNVSLDLQGIEESIDTTSQSLNSLADSLNAIATSPDFTPEQQKNIELTVNNVNQLIDISTQSLEQLPVAFAQSKQVVGDKTQLFLDDVKFKLILIVSLTVLALLAIIGCIYWLLLRPLQSTVLSATTNVSQMAQALQVTAKAVEACTEKQQSIADQLVKNGNRSI</sequence>
<evidence type="ECO:0000313" key="4">
    <source>
        <dbReference type="Proteomes" id="UP000094741"/>
    </source>
</evidence>
<reference evidence="3 4" key="1">
    <citation type="journal article" date="2012" name="Science">
        <title>Ecological populations of bacteria act as socially cohesive units of antibiotic production and resistance.</title>
        <authorList>
            <person name="Cordero O.X."/>
            <person name="Wildschutte H."/>
            <person name="Kirkup B."/>
            <person name="Proehl S."/>
            <person name="Ngo L."/>
            <person name="Hussain F."/>
            <person name="Le Roux F."/>
            <person name="Mincer T."/>
            <person name="Polz M.F."/>
        </authorList>
    </citation>
    <scope>NUCLEOTIDE SEQUENCE [LARGE SCALE GENOMIC DNA]</scope>
    <source>
        <strain evidence="3 4">ZF-129</strain>
    </source>
</reference>
<accession>A0A1E5B9T7</accession>
<keyword evidence="2" id="KW-0732">Signal</keyword>
<dbReference type="eggNOG" id="ENOG5031MGV">
    <property type="taxonomic scope" value="Bacteria"/>
</dbReference>
<evidence type="ECO:0000256" key="2">
    <source>
        <dbReference type="SAM" id="SignalP"/>
    </source>
</evidence>
<organism evidence="3 4">
    <name type="scientific">Vibrio genomosp. F10 str. ZF-129</name>
    <dbReference type="NCBI Taxonomy" id="1187848"/>
    <lineage>
        <taxon>Bacteria</taxon>
        <taxon>Pseudomonadati</taxon>
        <taxon>Pseudomonadota</taxon>
        <taxon>Gammaproteobacteria</taxon>
        <taxon>Vibrionales</taxon>
        <taxon>Vibrionaceae</taxon>
        <taxon>Vibrio</taxon>
    </lineage>
</organism>
<feature type="transmembrane region" description="Helical" evidence="1">
    <location>
        <begin position="136"/>
        <end position="158"/>
    </location>
</feature>
<keyword evidence="1" id="KW-0472">Membrane</keyword>
<evidence type="ECO:0000313" key="3">
    <source>
        <dbReference type="EMBL" id="OEE30678.1"/>
    </source>
</evidence>
<dbReference type="AlphaFoldDB" id="A0A1E5B9T7"/>
<feature type="chain" id="PRO_5009171467" description="GTP-binding protein" evidence="2">
    <location>
        <begin position="28"/>
        <end position="209"/>
    </location>
</feature>
<evidence type="ECO:0008006" key="5">
    <source>
        <dbReference type="Google" id="ProtNLM"/>
    </source>
</evidence>
<proteinExistence type="predicted"/>
<feature type="signal peptide" evidence="2">
    <location>
        <begin position="1"/>
        <end position="27"/>
    </location>
</feature>
<keyword evidence="1" id="KW-0812">Transmembrane</keyword>
<name>A0A1E5B9T7_9VIBR</name>
<dbReference type="Proteomes" id="UP000094741">
    <property type="component" value="Unassembled WGS sequence"/>
</dbReference>
<dbReference type="OrthoDB" id="5878052at2"/>
<comment type="caution">
    <text evidence="3">The sequence shown here is derived from an EMBL/GenBank/DDBJ whole genome shotgun (WGS) entry which is preliminary data.</text>
</comment>
<evidence type="ECO:0000256" key="1">
    <source>
        <dbReference type="SAM" id="Phobius"/>
    </source>
</evidence>
<gene>
    <name evidence="3" type="ORF">A1QO_15210</name>
</gene>
<dbReference type="STRING" id="1187848.A1QO_15210"/>
<dbReference type="EMBL" id="AJYQ02000137">
    <property type="protein sequence ID" value="OEE30678.1"/>
    <property type="molecule type" value="Genomic_DNA"/>
</dbReference>
<protein>
    <recommendedName>
        <fullName evidence="5">GTP-binding protein</fullName>
    </recommendedName>
</protein>
<dbReference type="RefSeq" id="WP_017039848.1">
    <property type="nucleotide sequence ID" value="NZ_AJYQ02000137.1"/>
</dbReference>